<dbReference type="GO" id="GO:0005737">
    <property type="term" value="C:cytoplasm"/>
    <property type="evidence" value="ECO:0007669"/>
    <property type="project" value="UniProtKB-SubCell"/>
</dbReference>
<name>A0A0F8YWJ6_9ZZZZ</name>
<dbReference type="Pfam" id="PF02545">
    <property type="entry name" value="Maf"/>
    <property type="match status" value="1"/>
</dbReference>
<organism evidence="4">
    <name type="scientific">marine sediment metagenome</name>
    <dbReference type="NCBI Taxonomy" id="412755"/>
    <lineage>
        <taxon>unclassified sequences</taxon>
        <taxon>metagenomes</taxon>
        <taxon>ecological metagenomes</taxon>
    </lineage>
</organism>
<dbReference type="PANTHER" id="PTHR43213">
    <property type="entry name" value="BIFUNCTIONAL DTTP/UTP PYROPHOSPHATASE/METHYLTRANSFERASE PROTEIN-RELATED"/>
    <property type="match status" value="1"/>
</dbReference>
<reference evidence="4" key="1">
    <citation type="journal article" date="2015" name="Nature">
        <title>Complex archaea that bridge the gap between prokaryotes and eukaryotes.</title>
        <authorList>
            <person name="Spang A."/>
            <person name="Saw J.H."/>
            <person name="Jorgensen S.L."/>
            <person name="Zaremba-Niedzwiedzka K."/>
            <person name="Martijn J."/>
            <person name="Lind A.E."/>
            <person name="van Eijk R."/>
            <person name="Schleper C."/>
            <person name="Guy L."/>
            <person name="Ettema T.J."/>
        </authorList>
    </citation>
    <scope>NUCLEOTIDE SEQUENCE</scope>
</reference>
<dbReference type="InterPro" id="IPR029001">
    <property type="entry name" value="ITPase-like_fam"/>
</dbReference>
<keyword evidence="3" id="KW-0378">Hydrolase</keyword>
<feature type="non-terminal residue" evidence="4">
    <location>
        <position position="99"/>
    </location>
</feature>
<comment type="subcellular location">
    <subcellularLocation>
        <location evidence="1">Cytoplasm</location>
    </subcellularLocation>
</comment>
<dbReference type="EMBL" id="LAZR01051141">
    <property type="protein sequence ID" value="KKK85793.1"/>
    <property type="molecule type" value="Genomic_DNA"/>
</dbReference>
<evidence type="ECO:0000256" key="3">
    <source>
        <dbReference type="ARBA" id="ARBA00022801"/>
    </source>
</evidence>
<dbReference type="PANTHER" id="PTHR43213:SF10">
    <property type="entry name" value="7-METHYL-GTP PYROPHOSPHATASE"/>
    <property type="match status" value="1"/>
</dbReference>
<dbReference type="GO" id="GO:0047429">
    <property type="term" value="F:nucleoside triphosphate diphosphatase activity"/>
    <property type="evidence" value="ECO:0007669"/>
    <property type="project" value="InterPro"/>
</dbReference>
<evidence type="ECO:0000256" key="1">
    <source>
        <dbReference type="ARBA" id="ARBA00004496"/>
    </source>
</evidence>
<dbReference type="Gene3D" id="3.90.950.10">
    <property type="match status" value="1"/>
</dbReference>
<accession>A0A0F8YWJ6</accession>
<dbReference type="SUPFAM" id="SSF52972">
    <property type="entry name" value="ITPase-like"/>
    <property type="match status" value="1"/>
</dbReference>
<dbReference type="AlphaFoldDB" id="A0A0F8YWJ6"/>
<evidence type="ECO:0000256" key="2">
    <source>
        <dbReference type="ARBA" id="ARBA00022490"/>
    </source>
</evidence>
<gene>
    <name evidence="4" type="ORF">LCGC14_2769700</name>
</gene>
<protein>
    <recommendedName>
        <fullName evidence="5">Septum formation protein Maf</fullName>
    </recommendedName>
</protein>
<proteinExistence type="predicted"/>
<evidence type="ECO:0008006" key="5">
    <source>
        <dbReference type="Google" id="ProtNLM"/>
    </source>
</evidence>
<keyword evidence="2" id="KW-0963">Cytoplasm</keyword>
<comment type="caution">
    <text evidence="4">The sequence shown here is derived from an EMBL/GenBank/DDBJ whole genome shotgun (WGS) entry which is preliminary data.</text>
</comment>
<sequence>MPKLVLASSSPYRRALLDRLQHPFEWVSPDIDESPTQGELPEHLVKRLSEAKAKALAASHPNHLIIGSDQVAVFEGGTLTKPGNYDAAFQQLRSQSGSR</sequence>
<dbReference type="InterPro" id="IPR003697">
    <property type="entry name" value="Maf-like"/>
</dbReference>
<evidence type="ECO:0000313" key="4">
    <source>
        <dbReference type="EMBL" id="KKK85793.1"/>
    </source>
</evidence>